<feature type="transmembrane region" description="Helical" evidence="1">
    <location>
        <begin position="62"/>
        <end position="86"/>
    </location>
</feature>
<dbReference type="Pfam" id="PF04608">
    <property type="entry name" value="PgpA"/>
    <property type="match status" value="1"/>
</dbReference>
<dbReference type="PIRSF" id="PIRSF006162">
    <property type="entry name" value="PgpA"/>
    <property type="match status" value="1"/>
</dbReference>
<reference evidence="3 4" key="1">
    <citation type="submission" date="2019-02" db="EMBL/GenBank/DDBJ databases">
        <title>Deep-cultivation of Planctomycetes and their phenomic and genomic characterization uncovers novel biology.</title>
        <authorList>
            <person name="Wiegand S."/>
            <person name="Jogler M."/>
            <person name="Boedeker C."/>
            <person name="Pinto D."/>
            <person name="Vollmers J."/>
            <person name="Rivas-Marin E."/>
            <person name="Kohn T."/>
            <person name="Peeters S.H."/>
            <person name="Heuer A."/>
            <person name="Rast P."/>
            <person name="Oberbeckmann S."/>
            <person name="Bunk B."/>
            <person name="Jeske O."/>
            <person name="Meyerdierks A."/>
            <person name="Storesund J.E."/>
            <person name="Kallscheuer N."/>
            <person name="Luecker S."/>
            <person name="Lage O.M."/>
            <person name="Pohl T."/>
            <person name="Merkel B.J."/>
            <person name="Hornburger P."/>
            <person name="Mueller R.-W."/>
            <person name="Bruemmer F."/>
            <person name="Labrenz M."/>
            <person name="Spormann A.M."/>
            <person name="Op den Camp H."/>
            <person name="Overmann J."/>
            <person name="Amann R."/>
            <person name="Jetten M.S.M."/>
            <person name="Mascher T."/>
            <person name="Medema M.H."/>
            <person name="Devos D.P."/>
            <person name="Kaster A.-K."/>
            <person name="Ovreas L."/>
            <person name="Rohde M."/>
            <person name="Galperin M.Y."/>
            <person name="Jogler C."/>
        </authorList>
    </citation>
    <scope>NUCLEOTIDE SEQUENCE [LARGE SCALE GENOMIC DNA]</scope>
    <source>
        <strain evidence="3 4">V22</strain>
    </source>
</reference>
<dbReference type="Proteomes" id="UP000319976">
    <property type="component" value="Chromosome"/>
</dbReference>
<evidence type="ECO:0000259" key="2">
    <source>
        <dbReference type="Pfam" id="PF04608"/>
    </source>
</evidence>
<feature type="transmembrane region" description="Helical" evidence="1">
    <location>
        <begin position="98"/>
        <end position="123"/>
    </location>
</feature>
<dbReference type="AlphaFoldDB" id="A0A517T6H2"/>
<organism evidence="3 4">
    <name type="scientific">Calycomorphotria hydatis</name>
    <dbReference type="NCBI Taxonomy" id="2528027"/>
    <lineage>
        <taxon>Bacteria</taxon>
        <taxon>Pseudomonadati</taxon>
        <taxon>Planctomycetota</taxon>
        <taxon>Planctomycetia</taxon>
        <taxon>Planctomycetales</taxon>
        <taxon>Planctomycetaceae</taxon>
        <taxon>Calycomorphotria</taxon>
    </lineage>
</organism>
<dbReference type="KEGG" id="chya:V22_12060"/>
<dbReference type="InterPro" id="IPR007686">
    <property type="entry name" value="YutG/PgpA"/>
</dbReference>
<accession>A0A517T6H2</accession>
<keyword evidence="1" id="KW-0472">Membrane</keyword>
<gene>
    <name evidence="3" type="primary">pgpA</name>
    <name evidence="3" type="ORF">V22_12060</name>
</gene>
<keyword evidence="3" id="KW-0378">Hydrolase</keyword>
<sequence>MDEADSGISPQQSTQSMQRSIDRLILWLAHGFGLGLAPVAPGTVGSLWGLPLVWGASLLPLWGYWVLAAVMILLGGPICGFGAKWFKRTDPPQVVYDEIVAFFIVFAVVPVTWISAILGFALFRLFDITKPWPIRHLEKFPGGWGILIDDLMAAIYAGVVLWGMMWIINSLIH</sequence>
<feature type="domain" description="YutG/PgpA" evidence="2">
    <location>
        <begin position="27"/>
        <end position="163"/>
    </location>
</feature>
<evidence type="ECO:0000313" key="3">
    <source>
        <dbReference type="EMBL" id="QDT63976.1"/>
    </source>
</evidence>
<dbReference type="EMBL" id="CP036316">
    <property type="protein sequence ID" value="QDT63976.1"/>
    <property type="molecule type" value="Genomic_DNA"/>
</dbReference>
<proteinExistence type="predicted"/>
<dbReference type="RefSeq" id="WP_231734183.1">
    <property type="nucleotide sequence ID" value="NZ_CP036316.1"/>
</dbReference>
<dbReference type="InterPro" id="IPR026037">
    <property type="entry name" value="PgpA"/>
</dbReference>
<dbReference type="PANTHER" id="PTHR36305">
    <property type="entry name" value="PHOSPHATIDYLGLYCEROPHOSPHATASE A"/>
    <property type="match status" value="1"/>
</dbReference>
<dbReference type="SUPFAM" id="SSF101307">
    <property type="entry name" value="YutG-like"/>
    <property type="match status" value="1"/>
</dbReference>
<feature type="transmembrane region" description="Helical" evidence="1">
    <location>
        <begin position="24"/>
        <end position="50"/>
    </location>
</feature>
<dbReference type="PANTHER" id="PTHR36305:SF1">
    <property type="entry name" value="PHOSPHATIDYLGLYCEROPHOSPHATASE A"/>
    <property type="match status" value="1"/>
</dbReference>
<keyword evidence="4" id="KW-1185">Reference proteome</keyword>
<evidence type="ECO:0000256" key="1">
    <source>
        <dbReference type="SAM" id="Phobius"/>
    </source>
</evidence>
<evidence type="ECO:0000313" key="4">
    <source>
        <dbReference type="Proteomes" id="UP000319976"/>
    </source>
</evidence>
<feature type="transmembrane region" description="Helical" evidence="1">
    <location>
        <begin position="143"/>
        <end position="168"/>
    </location>
</feature>
<dbReference type="GO" id="GO:0008962">
    <property type="term" value="F:phosphatidylglycerophosphatase activity"/>
    <property type="evidence" value="ECO:0007669"/>
    <property type="project" value="UniProtKB-EC"/>
</dbReference>
<name>A0A517T6H2_9PLAN</name>
<dbReference type="EC" id="3.1.3.27" evidence="3"/>
<keyword evidence="1" id="KW-0812">Transmembrane</keyword>
<keyword evidence="1" id="KW-1133">Transmembrane helix</keyword>
<dbReference type="InterPro" id="IPR036681">
    <property type="entry name" value="PgpA-like_sf"/>
</dbReference>
<protein>
    <submittedName>
        <fullName evidence="3">Phosphatidylglycerophosphatase A</fullName>
        <ecNumber evidence="3">3.1.3.27</ecNumber>
    </submittedName>
</protein>
<dbReference type="GO" id="GO:0006629">
    <property type="term" value="P:lipid metabolic process"/>
    <property type="evidence" value="ECO:0007669"/>
    <property type="project" value="InterPro"/>
</dbReference>
<dbReference type="CDD" id="cd06971">
    <property type="entry name" value="PgpA"/>
    <property type="match status" value="1"/>
</dbReference>